<accession>A0A839QVK5</accession>
<evidence type="ECO:0000313" key="7">
    <source>
        <dbReference type="Proteomes" id="UP000568050"/>
    </source>
</evidence>
<dbReference type="NCBIfam" id="NF010044">
    <property type="entry name" value="PRK13517.1-4"/>
    <property type="match status" value="1"/>
</dbReference>
<dbReference type="SUPFAM" id="SSF55931">
    <property type="entry name" value="Glutamine synthetase/guanido kinase"/>
    <property type="match status" value="1"/>
</dbReference>
<evidence type="ECO:0000256" key="4">
    <source>
        <dbReference type="ARBA" id="ARBA00048819"/>
    </source>
</evidence>
<dbReference type="EMBL" id="JACHWP010000002">
    <property type="protein sequence ID" value="MBB3022879.1"/>
    <property type="molecule type" value="Genomic_DNA"/>
</dbReference>
<dbReference type="InterPro" id="IPR011793">
    <property type="entry name" value="YbdK"/>
</dbReference>
<dbReference type="Gene3D" id="3.30.590.20">
    <property type="match status" value="1"/>
</dbReference>
<evidence type="ECO:0000256" key="3">
    <source>
        <dbReference type="ARBA" id="ARBA00022840"/>
    </source>
</evidence>
<evidence type="ECO:0000256" key="1">
    <source>
        <dbReference type="ARBA" id="ARBA00022598"/>
    </source>
</evidence>
<evidence type="ECO:0000313" key="6">
    <source>
        <dbReference type="EMBL" id="MBB3022879.1"/>
    </source>
</evidence>
<dbReference type="NCBIfam" id="NF010042">
    <property type="entry name" value="PRK13517.1-2"/>
    <property type="match status" value="1"/>
</dbReference>
<comment type="similarity">
    <text evidence="5">Belongs to the glutamate--cysteine ligase type 2 family. YbdK subfamily.</text>
</comment>
<name>A0A839QVK5_9MICO</name>
<evidence type="ECO:0000256" key="2">
    <source>
        <dbReference type="ARBA" id="ARBA00022741"/>
    </source>
</evidence>
<keyword evidence="2 5" id="KW-0547">Nucleotide-binding</keyword>
<reference evidence="6 7" key="1">
    <citation type="submission" date="2020-08" db="EMBL/GenBank/DDBJ databases">
        <title>Sequencing the genomes of 1000 actinobacteria strains.</title>
        <authorList>
            <person name="Klenk H.-P."/>
        </authorList>
    </citation>
    <scope>NUCLEOTIDE SEQUENCE [LARGE SCALE GENOMIC DNA]</scope>
    <source>
        <strain evidence="6 7">DSM 23040</strain>
    </source>
</reference>
<dbReference type="Proteomes" id="UP000568050">
    <property type="component" value="Unassembled WGS sequence"/>
</dbReference>
<dbReference type="NCBIfam" id="TIGR02050">
    <property type="entry name" value="gshA_cyan_rel"/>
    <property type="match status" value="1"/>
</dbReference>
<proteinExistence type="inferred from homology"/>
<dbReference type="GO" id="GO:0004357">
    <property type="term" value="F:glutamate-cysteine ligase activity"/>
    <property type="evidence" value="ECO:0007669"/>
    <property type="project" value="UniProtKB-EC"/>
</dbReference>
<keyword evidence="7" id="KW-1185">Reference proteome</keyword>
<dbReference type="RefSeq" id="WP_183375502.1">
    <property type="nucleotide sequence ID" value="NZ_CBCSFZ010000001.1"/>
</dbReference>
<dbReference type="InterPro" id="IPR014746">
    <property type="entry name" value="Gln_synth/guanido_kin_cat_dom"/>
</dbReference>
<comment type="catalytic activity">
    <reaction evidence="4 5">
        <text>L-cysteine + L-glutamate + ATP = gamma-L-glutamyl-L-cysteine + ADP + phosphate + H(+)</text>
        <dbReference type="Rhea" id="RHEA:13285"/>
        <dbReference type="ChEBI" id="CHEBI:15378"/>
        <dbReference type="ChEBI" id="CHEBI:29985"/>
        <dbReference type="ChEBI" id="CHEBI:30616"/>
        <dbReference type="ChEBI" id="CHEBI:35235"/>
        <dbReference type="ChEBI" id="CHEBI:43474"/>
        <dbReference type="ChEBI" id="CHEBI:58173"/>
        <dbReference type="ChEBI" id="CHEBI:456216"/>
        <dbReference type="EC" id="6.3.2.2"/>
    </reaction>
</comment>
<dbReference type="InterPro" id="IPR050141">
    <property type="entry name" value="GCL_type2/YbdK_subfam"/>
</dbReference>
<protein>
    <recommendedName>
        <fullName evidence="5">Putative glutamate--cysteine ligase 2</fullName>
        <ecNumber evidence="5">6.3.2.2</ecNumber>
    </recommendedName>
    <alternativeName>
        <fullName evidence="5">Gamma-glutamylcysteine synthetase 2</fullName>
        <shortName evidence="5">GCS 2</shortName>
        <shortName evidence="5">Gamma-GCS 2</shortName>
    </alternativeName>
</protein>
<dbReference type="EC" id="6.3.2.2" evidence="5"/>
<dbReference type="InterPro" id="IPR006336">
    <property type="entry name" value="GCS2"/>
</dbReference>
<comment type="caution">
    <text evidence="6">The sequence shown here is derived from an EMBL/GenBank/DDBJ whole genome shotgun (WGS) entry which is preliminary data.</text>
</comment>
<sequence length="381" mass="42573">MTINIAPSQRSTVGIEWEMLLVDRDSGESRQCAPSLLQSVRDVHAGTSGVVGELLQNTVELVTDVCSTVAEAGEDLARSLQRVREAGEPLRVDVTSMGAHPYSRWADQMVTDDARYSTLVDRTQWWGRQMTIYGVHVHVGIDHPAKMLPITNALLTYLPHLLCLSASSPYWQGEETSYASNRSLMFQQLPTAGLPHMFTEWPQYEAYINDMTTMGVIEEVNEIRWDIRPVAAFGTIEVRVSDGLPSLQEVLAVASLVQCLVDDFSERLDRGEELPVMAPWQIAENKWRAARYGMDAILVLDRNNREELITDALPELMDRLAPVAERLGCTREFEGLNRITELGASYQRQREVAHQRGLPAVVKHLVAETDAGHPLAPEQTA</sequence>
<organism evidence="6 7">
    <name type="scientific">Helcobacillus massiliensis</name>
    <dbReference type="NCBI Taxonomy" id="521392"/>
    <lineage>
        <taxon>Bacteria</taxon>
        <taxon>Bacillati</taxon>
        <taxon>Actinomycetota</taxon>
        <taxon>Actinomycetes</taxon>
        <taxon>Micrococcales</taxon>
        <taxon>Dermabacteraceae</taxon>
        <taxon>Helcobacillus</taxon>
    </lineage>
</organism>
<dbReference type="HAMAP" id="MF_01609">
    <property type="entry name" value="Glu_cys_ligase_2"/>
    <property type="match status" value="1"/>
</dbReference>
<evidence type="ECO:0000256" key="5">
    <source>
        <dbReference type="HAMAP-Rule" id="MF_01609"/>
    </source>
</evidence>
<dbReference type="AlphaFoldDB" id="A0A839QVK5"/>
<dbReference type="GO" id="GO:0042398">
    <property type="term" value="P:modified amino acid biosynthetic process"/>
    <property type="evidence" value="ECO:0007669"/>
    <property type="project" value="InterPro"/>
</dbReference>
<dbReference type="GO" id="GO:0005524">
    <property type="term" value="F:ATP binding"/>
    <property type="evidence" value="ECO:0007669"/>
    <property type="project" value="UniProtKB-KW"/>
</dbReference>
<keyword evidence="1 5" id="KW-0436">Ligase</keyword>
<dbReference type="PANTHER" id="PTHR36510">
    <property type="entry name" value="GLUTAMATE--CYSTEINE LIGASE 2-RELATED"/>
    <property type="match status" value="1"/>
</dbReference>
<comment type="function">
    <text evidence="5">ATP-dependent carboxylate-amine ligase which exhibits weak glutamate--cysteine ligase activity.</text>
</comment>
<dbReference type="PANTHER" id="PTHR36510:SF1">
    <property type="entry name" value="GLUTAMATE--CYSTEINE LIGASE 2-RELATED"/>
    <property type="match status" value="1"/>
</dbReference>
<keyword evidence="3 5" id="KW-0067">ATP-binding</keyword>
<dbReference type="Pfam" id="PF04107">
    <property type="entry name" value="GCS2"/>
    <property type="match status" value="1"/>
</dbReference>
<gene>
    <name evidence="6" type="ORF">FHX50_001162</name>
</gene>
<dbReference type="NCBIfam" id="NF010043">
    <property type="entry name" value="PRK13517.1-3"/>
    <property type="match status" value="1"/>
</dbReference>